<proteinExistence type="inferred from homology"/>
<dbReference type="EMBL" id="DRIG01000087">
    <property type="protein sequence ID" value="HEC79111.1"/>
    <property type="molecule type" value="Genomic_DNA"/>
</dbReference>
<dbReference type="GO" id="GO:0008170">
    <property type="term" value="F:N-methyltransferase activity"/>
    <property type="evidence" value="ECO:0007669"/>
    <property type="project" value="InterPro"/>
</dbReference>
<feature type="domain" description="N6 adenine-specific DNA methyltransferase N-terminal" evidence="9">
    <location>
        <begin position="96"/>
        <end position="227"/>
    </location>
</feature>
<evidence type="ECO:0000313" key="10">
    <source>
        <dbReference type="EMBL" id="HEC79111.1"/>
    </source>
</evidence>
<evidence type="ECO:0000259" key="8">
    <source>
        <dbReference type="Pfam" id="PF02384"/>
    </source>
</evidence>
<protein>
    <recommendedName>
        <fullName evidence="2">site-specific DNA-methyltransferase (adenine-specific)</fullName>
        <ecNumber evidence="2">2.1.1.72</ecNumber>
    </recommendedName>
</protein>
<evidence type="ECO:0000256" key="6">
    <source>
        <dbReference type="ARBA" id="ARBA00022747"/>
    </source>
</evidence>
<keyword evidence="6" id="KW-0680">Restriction system</keyword>
<accession>A0A9C9ENS3</accession>
<dbReference type="Pfam" id="PF02384">
    <property type="entry name" value="N6_Mtase"/>
    <property type="match status" value="1"/>
</dbReference>
<evidence type="ECO:0000313" key="11">
    <source>
        <dbReference type="Proteomes" id="UP000885826"/>
    </source>
</evidence>
<dbReference type="GO" id="GO:0032259">
    <property type="term" value="P:methylation"/>
    <property type="evidence" value="ECO:0007669"/>
    <property type="project" value="UniProtKB-KW"/>
</dbReference>
<dbReference type="InterPro" id="IPR038333">
    <property type="entry name" value="T1MK-like_N_sf"/>
</dbReference>
<comment type="similarity">
    <text evidence="1">Belongs to the N(4)/N(6)-methyltransferase family.</text>
</comment>
<dbReference type="Gene3D" id="3.40.50.150">
    <property type="entry name" value="Vaccinia Virus protein VP39"/>
    <property type="match status" value="1"/>
</dbReference>
<dbReference type="PROSITE" id="PS00092">
    <property type="entry name" value="N6_MTASE"/>
    <property type="match status" value="1"/>
</dbReference>
<evidence type="ECO:0000256" key="2">
    <source>
        <dbReference type="ARBA" id="ARBA00011900"/>
    </source>
</evidence>
<sequence length="589" mass="68875">MKLPKWIEKRYDELWQAFQGRTFRTSDAARVLKEKFKDGEDQVNVVLAELRKSGWLIARPDPADARKRLYQLKGRDELLSQTLLLNRKKHLSRGELEAFLKKAADLIRTRVDYTFILVLLFYKRICDKWKMEYELEYKKAVDDGLSPEEARKEAKDAAYHDFDIPDEFLWDEIRKDPARIAENFSRAMKVFGERNPDVRDIFENVDFVQFTSNRENAEILRQLVELFSAQSLHNVSPDILGDAYEWILRYFAPQKAKEGEVYTPREVIELIVKILSPKPKQSIYDPAVGSAGMLILSYQYVKRQSGKDAADKLFLYGQEANYKTLALAKMNLYIHDIRNANLYLGDTLRFPKTKEGSHLKKFDIVIANPPWNQDGYNEEELKKGEFWQERFGYGFTPRQSADWAWIQHMLASADDTGGKVGIVIDNGCLFRGGKEKAIRKGVIDDDLLESVILLPEKLFYNTGAPGAVLIFNKKKPRQRKNKILFINASQEFEKHPEVRKLNRLGEKNREKVVRAYKEFSEEKGFSRIVEKDEIEDNDYNLNVTLYVYPEEEIEEIDIAKEWKELKTIDKEIARIDQKIAEYLKELKYE</sequence>
<dbReference type="AlphaFoldDB" id="A0A9C9ENS3"/>
<evidence type="ECO:0000256" key="3">
    <source>
        <dbReference type="ARBA" id="ARBA00022603"/>
    </source>
</evidence>
<evidence type="ECO:0000256" key="4">
    <source>
        <dbReference type="ARBA" id="ARBA00022679"/>
    </source>
</evidence>
<dbReference type="EC" id="2.1.1.72" evidence="2"/>
<dbReference type="Proteomes" id="UP000885826">
    <property type="component" value="Unassembled WGS sequence"/>
</dbReference>
<dbReference type="SUPFAM" id="SSF53335">
    <property type="entry name" value="S-adenosyl-L-methionine-dependent methyltransferases"/>
    <property type="match status" value="1"/>
</dbReference>
<dbReference type="PRINTS" id="PR00507">
    <property type="entry name" value="N12N6MTFRASE"/>
</dbReference>
<dbReference type="GO" id="GO:0009007">
    <property type="term" value="F:site-specific DNA-methyltransferase (adenine-specific) activity"/>
    <property type="evidence" value="ECO:0007669"/>
    <property type="project" value="UniProtKB-EC"/>
</dbReference>
<keyword evidence="4" id="KW-0808">Transferase</keyword>
<gene>
    <name evidence="10" type="ORF">ENI34_08235</name>
</gene>
<dbReference type="InterPro" id="IPR051537">
    <property type="entry name" value="DNA_Adenine_Mtase"/>
</dbReference>
<dbReference type="GO" id="GO:0003677">
    <property type="term" value="F:DNA binding"/>
    <property type="evidence" value="ECO:0007669"/>
    <property type="project" value="InterPro"/>
</dbReference>
<feature type="domain" description="DNA methylase adenine-specific" evidence="8">
    <location>
        <begin position="236"/>
        <end position="554"/>
    </location>
</feature>
<reference evidence="10" key="1">
    <citation type="journal article" date="2020" name="mSystems">
        <title>Genome- and Community-Level Interaction Insights into Carbon Utilization and Element Cycling Functions of Hydrothermarchaeota in Hydrothermal Sediment.</title>
        <authorList>
            <person name="Zhou Z."/>
            <person name="Liu Y."/>
            <person name="Xu W."/>
            <person name="Pan J."/>
            <person name="Luo Z.H."/>
            <person name="Li M."/>
        </authorList>
    </citation>
    <scope>NUCLEOTIDE SEQUENCE</scope>
    <source>
        <strain evidence="10">HyVt-388</strain>
    </source>
</reference>
<dbReference type="PANTHER" id="PTHR42933">
    <property type="entry name" value="SLR6095 PROTEIN"/>
    <property type="match status" value="1"/>
</dbReference>
<dbReference type="InterPro" id="IPR022749">
    <property type="entry name" value="D12N6_MeTrfase_N"/>
</dbReference>
<dbReference type="Gene3D" id="1.20.1260.30">
    <property type="match status" value="1"/>
</dbReference>
<evidence type="ECO:0000256" key="1">
    <source>
        <dbReference type="ARBA" id="ARBA00006594"/>
    </source>
</evidence>
<dbReference type="Pfam" id="PF12161">
    <property type="entry name" value="HsdM_N"/>
    <property type="match status" value="1"/>
</dbReference>
<dbReference type="InterPro" id="IPR003356">
    <property type="entry name" value="DNA_methylase_A-5"/>
</dbReference>
<dbReference type="InterPro" id="IPR029063">
    <property type="entry name" value="SAM-dependent_MTases_sf"/>
</dbReference>
<dbReference type="InterPro" id="IPR002052">
    <property type="entry name" value="DNA_methylase_N6_adenine_CS"/>
</dbReference>
<name>A0A9C9ENS3_UNCW3</name>
<keyword evidence="5" id="KW-0949">S-adenosyl-L-methionine</keyword>
<comment type="catalytic activity">
    <reaction evidence="7">
        <text>a 2'-deoxyadenosine in DNA + S-adenosyl-L-methionine = an N(6)-methyl-2'-deoxyadenosine in DNA + S-adenosyl-L-homocysteine + H(+)</text>
        <dbReference type="Rhea" id="RHEA:15197"/>
        <dbReference type="Rhea" id="RHEA-COMP:12418"/>
        <dbReference type="Rhea" id="RHEA-COMP:12419"/>
        <dbReference type="ChEBI" id="CHEBI:15378"/>
        <dbReference type="ChEBI" id="CHEBI:57856"/>
        <dbReference type="ChEBI" id="CHEBI:59789"/>
        <dbReference type="ChEBI" id="CHEBI:90615"/>
        <dbReference type="ChEBI" id="CHEBI:90616"/>
        <dbReference type="EC" id="2.1.1.72"/>
    </reaction>
</comment>
<evidence type="ECO:0000256" key="5">
    <source>
        <dbReference type="ARBA" id="ARBA00022691"/>
    </source>
</evidence>
<evidence type="ECO:0000256" key="7">
    <source>
        <dbReference type="ARBA" id="ARBA00047942"/>
    </source>
</evidence>
<comment type="caution">
    <text evidence="10">The sequence shown here is derived from an EMBL/GenBank/DDBJ whole genome shotgun (WGS) entry which is preliminary data.</text>
</comment>
<evidence type="ECO:0000259" key="9">
    <source>
        <dbReference type="Pfam" id="PF12161"/>
    </source>
</evidence>
<organism evidence="10 11">
    <name type="scientific">candidate division WOR-3 bacterium</name>
    <dbReference type="NCBI Taxonomy" id="2052148"/>
    <lineage>
        <taxon>Bacteria</taxon>
        <taxon>Bacteria division WOR-3</taxon>
    </lineage>
</organism>
<dbReference type="PANTHER" id="PTHR42933:SF3">
    <property type="entry name" value="TYPE I RESTRICTION ENZYME MJAVIII METHYLASE SUBUNIT"/>
    <property type="match status" value="1"/>
</dbReference>
<keyword evidence="3 10" id="KW-0489">Methyltransferase</keyword>
<dbReference type="GO" id="GO:0009307">
    <property type="term" value="P:DNA restriction-modification system"/>
    <property type="evidence" value="ECO:0007669"/>
    <property type="project" value="UniProtKB-KW"/>
</dbReference>